<dbReference type="PROSITE" id="PS50893">
    <property type="entry name" value="ABC_TRANSPORTER_2"/>
    <property type="match status" value="1"/>
</dbReference>
<dbReference type="CDD" id="cd03214">
    <property type="entry name" value="ABC_Iron-Siderophores_B12_Hemin"/>
    <property type="match status" value="1"/>
</dbReference>
<evidence type="ECO:0000256" key="3">
    <source>
        <dbReference type="ARBA" id="ARBA00022840"/>
    </source>
</evidence>
<keyword evidence="3" id="KW-0067">ATP-binding</keyword>
<keyword evidence="7" id="KW-1185">Reference proteome</keyword>
<dbReference type="InterPro" id="IPR003593">
    <property type="entry name" value="AAA+_ATPase"/>
</dbReference>
<dbReference type="Proteomes" id="UP000070404">
    <property type="component" value="Unassembled WGS sequence"/>
</dbReference>
<dbReference type="PANTHER" id="PTHR42794:SF1">
    <property type="entry name" value="HEMIN IMPORT ATP-BINDING PROTEIN HMUV"/>
    <property type="match status" value="1"/>
</dbReference>
<dbReference type="GO" id="GO:0016887">
    <property type="term" value="F:ATP hydrolysis activity"/>
    <property type="evidence" value="ECO:0007669"/>
    <property type="project" value="InterPro"/>
</dbReference>
<evidence type="ECO:0000313" key="6">
    <source>
        <dbReference type="EMBL" id="KXB06561.1"/>
    </source>
</evidence>
<organism evidence="6 7">
    <name type="scientific">candidate division MSBL1 archaeon SCGC-AAA382C18</name>
    <dbReference type="NCBI Taxonomy" id="1698281"/>
    <lineage>
        <taxon>Archaea</taxon>
        <taxon>Methanobacteriati</taxon>
        <taxon>Methanobacteriota</taxon>
        <taxon>candidate division MSBL1</taxon>
    </lineage>
</organism>
<name>A0A133VJF7_9EURY</name>
<keyword evidence="2" id="KW-0547">Nucleotide-binding</keyword>
<evidence type="ECO:0000313" key="7">
    <source>
        <dbReference type="Proteomes" id="UP000070404"/>
    </source>
</evidence>
<evidence type="ECO:0000256" key="1">
    <source>
        <dbReference type="ARBA" id="ARBA00022448"/>
    </source>
</evidence>
<gene>
    <name evidence="6" type="ORF">AKJ52_02060</name>
</gene>
<dbReference type="EMBL" id="LHYF01000034">
    <property type="protein sequence ID" value="KXB06561.1"/>
    <property type="molecule type" value="Genomic_DNA"/>
</dbReference>
<evidence type="ECO:0000259" key="5">
    <source>
        <dbReference type="PROSITE" id="PS50893"/>
    </source>
</evidence>
<protein>
    <recommendedName>
        <fullName evidence="5">ABC transporter domain-containing protein</fullName>
    </recommendedName>
</protein>
<dbReference type="InterPro" id="IPR027417">
    <property type="entry name" value="P-loop_NTPase"/>
</dbReference>
<reference evidence="6 7" key="1">
    <citation type="journal article" date="2016" name="Sci. Rep.">
        <title>Metabolic traits of an uncultured archaeal lineage -MSBL1- from brine pools of the Red Sea.</title>
        <authorList>
            <person name="Mwirichia R."/>
            <person name="Alam I."/>
            <person name="Rashid M."/>
            <person name="Vinu M."/>
            <person name="Ba-Alawi W."/>
            <person name="Anthony Kamau A."/>
            <person name="Kamanda Ngugi D."/>
            <person name="Goker M."/>
            <person name="Klenk H.P."/>
            <person name="Bajic V."/>
            <person name="Stingl U."/>
        </authorList>
    </citation>
    <scope>NUCLEOTIDE SEQUENCE [LARGE SCALE GENOMIC DNA]</scope>
    <source>
        <strain evidence="6">SCGC-AAA382C18</strain>
    </source>
</reference>
<dbReference type="PROSITE" id="PS00211">
    <property type="entry name" value="ABC_TRANSPORTER_1"/>
    <property type="match status" value="1"/>
</dbReference>
<dbReference type="GO" id="GO:0005524">
    <property type="term" value="F:ATP binding"/>
    <property type="evidence" value="ECO:0007669"/>
    <property type="project" value="UniProtKB-KW"/>
</dbReference>
<dbReference type="Gene3D" id="3.40.50.300">
    <property type="entry name" value="P-loop containing nucleotide triphosphate hydrolases"/>
    <property type="match status" value="1"/>
</dbReference>
<dbReference type="Pfam" id="PF00005">
    <property type="entry name" value="ABC_tran"/>
    <property type="match status" value="1"/>
</dbReference>
<evidence type="ECO:0000256" key="2">
    <source>
        <dbReference type="ARBA" id="ARBA00022741"/>
    </source>
</evidence>
<dbReference type="FunFam" id="3.40.50.300:FF:000134">
    <property type="entry name" value="Iron-enterobactin ABC transporter ATP-binding protein"/>
    <property type="match status" value="1"/>
</dbReference>
<keyword evidence="1" id="KW-0813">Transport</keyword>
<dbReference type="Gene3D" id="3.40.50.450">
    <property type="match status" value="1"/>
</dbReference>
<dbReference type="InterPro" id="IPR003439">
    <property type="entry name" value="ABC_transporter-like_ATP-bd"/>
</dbReference>
<dbReference type="AlphaFoldDB" id="A0A133VJF7"/>
<dbReference type="InterPro" id="IPR017871">
    <property type="entry name" value="ABC_transporter-like_CS"/>
</dbReference>
<proteinExistence type="predicted"/>
<keyword evidence="4" id="KW-1278">Translocase</keyword>
<evidence type="ECO:0000256" key="4">
    <source>
        <dbReference type="ARBA" id="ARBA00022967"/>
    </source>
</evidence>
<sequence length="421" mass="46619">MDKNSIKTKNLSCGYGDKDVLKNINLSVKNNEFVGVIGPNASGKSTFLRTIDRVIEPKGGSVFLNQQDIENLDKEDIAKEMSLVPQEFSTNYSFSVLKIVTMGRTPHLGPLEMEDGEDMTIVKEAMEMTDTWELADRSFTELSGGEKQRVIIAKALAQEPSVLLLDEPINHLDINNQLEVLALIKSLSEKGEKTVISTFHDLNIAARYCDSLILLHDKNIHAQGSPEEVLSEENIKEVYGTDVAVRRRPETDCISVTPLSGTFGEKSEVSTYKIHLICGGGTGKLLMHTLIRKGHQVTAGVLSPLDDDYREAQRLGISVVESSPFSSIREETAKRNRKKIDKSDLVILADMPIGNGNLINLRLALEAAENKPVILVEKNSISNRDFTQGKAEDLYSSLREKCATKVRDVSEVLEFLSKNDS</sequence>
<dbReference type="PANTHER" id="PTHR42794">
    <property type="entry name" value="HEMIN IMPORT ATP-BINDING PROTEIN HMUV"/>
    <property type="match status" value="1"/>
</dbReference>
<dbReference type="SUPFAM" id="SSF52540">
    <property type="entry name" value="P-loop containing nucleoside triphosphate hydrolases"/>
    <property type="match status" value="1"/>
</dbReference>
<dbReference type="SMART" id="SM00382">
    <property type="entry name" value="AAA"/>
    <property type="match status" value="1"/>
</dbReference>
<accession>A0A133VJF7</accession>
<feature type="domain" description="ABC transporter" evidence="5">
    <location>
        <begin position="6"/>
        <end position="242"/>
    </location>
</feature>
<comment type="caution">
    <text evidence="6">The sequence shown here is derived from an EMBL/GenBank/DDBJ whole genome shotgun (WGS) entry which is preliminary data.</text>
</comment>